<dbReference type="InterPro" id="IPR021858">
    <property type="entry name" value="Fun_TF"/>
</dbReference>
<reference evidence="3" key="1">
    <citation type="journal article" date="2020" name="Stud. Mycol.">
        <title>101 Dothideomycetes genomes: a test case for predicting lifestyles and emergence of pathogens.</title>
        <authorList>
            <person name="Haridas S."/>
            <person name="Albert R."/>
            <person name="Binder M."/>
            <person name="Bloem J."/>
            <person name="Labutti K."/>
            <person name="Salamov A."/>
            <person name="Andreopoulos B."/>
            <person name="Baker S."/>
            <person name="Barry K."/>
            <person name="Bills G."/>
            <person name="Bluhm B."/>
            <person name="Cannon C."/>
            <person name="Castanera R."/>
            <person name="Culley D."/>
            <person name="Daum C."/>
            <person name="Ezra D."/>
            <person name="Gonzalez J."/>
            <person name="Henrissat B."/>
            <person name="Kuo A."/>
            <person name="Liang C."/>
            <person name="Lipzen A."/>
            <person name="Lutzoni F."/>
            <person name="Magnuson J."/>
            <person name="Mondo S."/>
            <person name="Nolan M."/>
            <person name="Ohm R."/>
            <person name="Pangilinan J."/>
            <person name="Park H.-J."/>
            <person name="Ramirez L."/>
            <person name="Alfaro M."/>
            <person name="Sun H."/>
            <person name="Tritt A."/>
            <person name="Yoshinaga Y."/>
            <person name="Zwiers L.-H."/>
            <person name="Turgeon B."/>
            <person name="Goodwin S."/>
            <person name="Spatafora J."/>
            <person name="Crous P."/>
            <person name="Grigoriev I."/>
        </authorList>
    </citation>
    <scope>NUCLEOTIDE SEQUENCE</scope>
    <source>
        <strain evidence="3">CBS 122681</strain>
    </source>
</reference>
<dbReference type="PROSITE" id="PS50048">
    <property type="entry name" value="ZN2_CY6_FUNGAL_2"/>
    <property type="match status" value="1"/>
</dbReference>
<dbReference type="SMART" id="SM00066">
    <property type="entry name" value="GAL4"/>
    <property type="match status" value="1"/>
</dbReference>
<dbReference type="SUPFAM" id="SSF57701">
    <property type="entry name" value="Zn2/Cys6 DNA-binding domain"/>
    <property type="match status" value="1"/>
</dbReference>
<dbReference type="Pfam" id="PF00172">
    <property type="entry name" value="Zn_clus"/>
    <property type="match status" value="1"/>
</dbReference>
<dbReference type="PANTHER" id="PTHR38791:SF5">
    <property type="entry name" value="TRANSCRIPTION FACTOR DBAG-RELATED"/>
    <property type="match status" value="1"/>
</dbReference>
<dbReference type="PANTHER" id="PTHR38791">
    <property type="entry name" value="ZN(II)2CYS6 TRANSCRIPTION FACTOR (EUROFUNG)-RELATED-RELATED"/>
    <property type="match status" value="1"/>
</dbReference>
<evidence type="ECO:0000259" key="2">
    <source>
        <dbReference type="PROSITE" id="PS50048"/>
    </source>
</evidence>
<evidence type="ECO:0000313" key="4">
    <source>
        <dbReference type="Proteomes" id="UP000799324"/>
    </source>
</evidence>
<keyword evidence="1" id="KW-0539">Nucleus</keyword>
<organism evidence="3 4">
    <name type="scientific">Lophiostoma macrostomum CBS 122681</name>
    <dbReference type="NCBI Taxonomy" id="1314788"/>
    <lineage>
        <taxon>Eukaryota</taxon>
        <taxon>Fungi</taxon>
        <taxon>Dikarya</taxon>
        <taxon>Ascomycota</taxon>
        <taxon>Pezizomycotina</taxon>
        <taxon>Dothideomycetes</taxon>
        <taxon>Pleosporomycetidae</taxon>
        <taxon>Pleosporales</taxon>
        <taxon>Lophiostomataceae</taxon>
        <taxon>Lophiostoma</taxon>
    </lineage>
</organism>
<protein>
    <recommendedName>
        <fullName evidence="2">Zn(2)-C6 fungal-type domain-containing protein</fullName>
    </recommendedName>
</protein>
<dbReference type="GO" id="GO:0008270">
    <property type="term" value="F:zinc ion binding"/>
    <property type="evidence" value="ECO:0007669"/>
    <property type="project" value="InterPro"/>
</dbReference>
<dbReference type="EMBL" id="MU004317">
    <property type="protein sequence ID" value="KAF2658238.1"/>
    <property type="molecule type" value="Genomic_DNA"/>
</dbReference>
<dbReference type="InterPro" id="IPR001138">
    <property type="entry name" value="Zn2Cys6_DnaBD"/>
</dbReference>
<dbReference type="AlphaFoldDB" id="A0A6A6TH28"/>
<proteinExistence type="predicted"/>
<accession>A0A6A6TH28</accession>
<evidence type="ECO:0000256" key="1">
    <source>
        <dbReference type="ARBA" id="ARBA00023242"/>
    </source>
</evidence>
<name>A0A6A6TH28_9PLEO</name>
<dbReference type="Proteomes" id="UP000799324">
    <property type="component" value="Unassembled WGS sequence"/>
</dbReference>
<feature type="domain" description="Zn(2)-C6 fungal-type" evidence="2">
    <location>
        <begin position="10"/>
        <end position="38"/>
    </location>
</feature>
<dbReference type="OrthoDB" id="5429770at2759"/>
<dbReference type="InterPro" id="IPR053175">
    <property type="entry name" value="DHMBA_Reg_Transcription_Factor"/>
</dbReference>
<evidence type="ECO:0000313" key="3">
    <source>
        <dbReference type="EMBL" id="KAF2658238.1"/>
    </source>
</evidence>
<dbReference type="Gene3D" id="4.10.240.10">
    <property type="entry name" value="Zn(2)-C6 fungal-type DNA-binding domain"/>
    <property type="match status" value="1"/>
</dbReference>
<dbReference type="GO" id="GO:0000981">
    <property type="term" value="F:DNA-binding transcription factor activity, RNA polymerase II-specific"/>
    <property type="evidence" value="ECO:0007669"/>
    <property type="project" value="InterPro"/>
</dbReference>
<sequence>MVYYGPISKGCDRCRRRKIKCGEQRPACQQCTKANIPCAGYRCLTDLVFRDETALLRNRHKFVASAVKSAAILPSAACSPSWKKQNGMLSAADHSPGSRSERPSRALLPSLHDRAAGFVFANFVYSDAPVTETFADYLKHQYVQSGTELALSSAMQALGLFGIAHTSKAGTDVLEARRVYGRSLALTREALRDPERRSTDEVLAAVWFLAMVENMTASSLDQYRSWYAHIEGAMSLISLRGKQQFDSELGRILFFKFRAQLMSLCLQRDIPMPDHAASLLLGAGSPSMEGNSALIPAASGIGICNLRAAIASETLSDPQEIIAIAQDIESAFSDMLTRTYLVSAYRTIITEEGSNDCFQGRYDIYSDLARAQSWNHLRNMSIIVNGIIADHYAILRRQATRGLMVEEEALASHAVRSIQRLCHDICGSVSYILCNLPAQIQVRNKSSEVSDALPLLWPLYTCMTSSHVSDDMRRWARGRLVYINHVFGIRQAGLMIEVADRDAYSRTKRKSASI</sequence>
<dbReference type="PROSITE" id="PS00463">
    <property type="entry name" value="ZN2_CY6_FUNGAL_1"/>
    <property type="match status" value="1"/>
</dbReference>
<dbReference type="Pfam" id="PF11951">
    <property type="entry name" value="Fungal_trans_2"/>
    <property type="match status" value="1"/>
</dbReference>
<keyword evidence="4" id="KW-1185">Reference proteome</keyword>
<dbReference type="InterPro" id="IPR036864">
    <property type="entry name" value="Zn2-C6_fun-type_DNA-bd_sf"/>
</dbReference>
<dbReference type="CDD" id="cd00067">
    <property type="entry name" value="GAL4"/>
    <property type="match status" value="1"/>
</dbReference>
<gene>
    <name evidence="3" type="ORF">K491DRAFT_739813</name>
</gene>